<dbReference type="InterPro" id="IPR036291">
    <property type="entry name" value="NAD(P)-bd_dom_sf"/>
</dbReference>
<dbReference type="STRING" id="1458461.BN1012_Phect1134"/>
<dbReference type="Proteomes" id="UP000032160">
    <property type="component" value="Chromosome I"/>
</dbReference>
<dbReference type="RefSeq" id="WP_052535355.1">
    <property type="nucleotide sequence ID" value="NZ_HG966617.1"/>
</dbReference>
<dbReference type="SUPFAM" id="SSF51735">
    <property type="entry name" value="NAD(P)-binding Rossmann-fold domains"/>
    <property type="match status" value="1"/>
</dbReference>
<dbReference type="HOGENOM" id="CLU_007383_1_7_5"/>
<evidence type="ECO:0000256" key="2">
    <source>
        <dbReference type="ARBA" id="ARBA00007637"/>
    </source>
</evidence>
<evidence type="ECO:0000259" key="3">
    <source>
        <dbReference type="Pfam" id="PF01370"/>
    </source>
</evidence>
<proteinExistence type="inferred from homology"/>
<dbReference type="Gene3D" id="3.40.50.720">
    <property type="entry name" value="NAD(P)-binding Rossmann-like Domain"/>
    <property type="match status" value="1"/>
</dbReference>
<keyword evidence="4" id="KW-0413">Isomerase</keyword>
<protein>
    <submittedName>
        <fullName evidence="4">UDP-glucose 4-epimerase</fullName>
        <ecNumber evidence="4">5.1.3.2</ecNumber>
    </submittedName>
</protein>
<dbReference type="EC" id="5.1.3.2" evidence="4"/>
<dbReference type="Pfam" id="PF01370">
    <property type="entry name" value="Epimerase"/>
    <property type="match status" value="1"/>
</dbReference>
<comment type="similarity">
    <text evidence="2">Belongs to the NAD(P)-dependent epimerase/dehydratase family.</text>
</comment>
<evidence type="ECO:0000313" key="5">
    <source>
        <dbReference type="Proteomes" id="UP000032160"/>
    </source>
</evidence>
<dbReference type="InterPro" id="IPR001509">
    <property type="entry name" value="Epimerase_deHydtase"/>
</dbReference>
<comment type="pathway">
    <text evidence="1">Bacterial outer membrane biogenesis; LPS O-antigen biosynthesis.</text>
</comment>
<sequence>MRVLVTGGSGFVGAPTVRQLTAAGHEVIAPSHRSYDILDALGRAQLISDARADTLIHLAWETRHAYFWVAPENVQWRDASIDLFRRFLDAGGTRIVMSGSCAEYDWQNASTDPLHETTTPCIPHMPYGDAKLETLHACSEFMDAGASIAWGRLFFLMGPAENPLRLVPAIVRPLLSGKRASMSAGTQIRDFMDVDDAAGAFVALAASNVTGPVNIASGEGLALREIAQYAFDTIANGELGLGDLPMRPVDPPVLLADVDRLTQEVGYTRQYDWKSSIDRCIAYWRTQAPL</sequence>
<evidence type="ECO:0000313" key="4">
    <source>
        <dbReference type="EMBL" id="CDO59348.1"/>
    </source>
</evidence>
<dbReference type="CDD" id="cd08946">
    <property type="entry name" value="SDR_e"/>
    <property type="match status" value="1"/>
</dbReference>
<dbReference type="KEGG" id="pect:BN1012_Phect1134"/>
<name>X5M7Y6_9HYPH</name>
<dbReference type="PANTHER" id="PTHR43000">
    <property type="entry name" value="DTDP-D-GLUCOSE 4,6-DEHYDRATASE-RELATED"/>
    <property type="match status" value="1"/>
</dbReference>
<keyword evidence="5" id="KW-1185">Reference proteome</keyword>
<accession>X5M7Y6</accession>
<feature type="domain" description="NAD-dependent epimerase/dehydratase" evidence="3">
    <location>
        <begin position="3"/>
        <end position="215"/>
    </location>
</feature>
<evidence type="ECO:0000256" key="1">
    <source>
        <dbReference type="ARBA" id="ARBA00005125"/>
    </source>
</evidence>
<reference evidence="4 5" key="1">
    <citation type="journal article" date="2014" name="Front. Genet.">
        <title>Genome and metabolic network of "Candidatus Phaeomarinobacter ectocarpi" Ec32, a new candidate genus of Alphaproteobacteria frequently associated with brown algae.</title>
        <authorList>
            <person name="Dittami S.M."/>
            <person name="Barbeyron T."/>
            <person name="Boyen C."/>
            <person name="Cambefort J."/>
            <person name="Collet G."/>
            <person name="Delage L."/>
            <person name="Gobet A."/>
            <person name="Groisillier A."/>
            <person name="Leblanc C."/>
            <person name="Michel G."/>
            <person name="Scornet D."/>
            <person name="Siegel A."/>
            <person name="Tapia J.E."/>
            <person name="Tonon T."/>
        </authorList>
    </citation>
    <scope>NUCLEOTIDE SEQUENCE [LARGE SCALE GENOMIC DNA]</scope>
    <source>
        <strain evidence="4 5">Ec32</strain>
    </source>
</reference>
<dbReference type="OrthoDB" id="7305551at2"/>
<dbReference type="EMBL" id="HG966617">
    <property type="protein sequence ID" value="CDO59348.1"/>
    <property type="molecule type" value="Genomic_DNA"/>
</dbReference>
<gene>
    <name evidence="4" type="ORF">BN1012_Phect1134</name>
</gene>
<dbReference type="GO" id="GO:0003978">
    <property type="term" value="F:UDP-glucose 4-epimerase activity"/>
    <property type="evidence" value="ECO:0007669"/>
    <property type="project" value="UniProtKB-EC"/>
</dbReference>
<organism evidence="4 5">
    <name type="scientific">Candidatus Phaeomarinibacter ectocarpi</name>
    <dbReference type="NCBI Taxonomy" id="1458461"/>
    <lineage>
        <taxon>Bacteria</taxon>
        <taxon>Pseudomonadati</taxon>
        <taxon>Pseudomonadota</taxon>
        <taxon>Alphaproteobacteria</taxon>
        <taxon>Hyphomicrobiales</taxon>
        <taxon>Parvibaculaceae</taxon>
        <taxon>Candidatus Phaeomarinibacter</taxon>
    </lineage>
</organism>
<dbReference type="AlphaFoldDB" id="X5M7Y6"/>